<dbReference type="EMBL" id="JAHGAV010000880">
    <property type="protein sequence ID" value="KAG6923418.1"/>
    <property type="molecule type" value="Genomic_DNA"/>
</dbReference>
<dbReference type="GO" id="GO:0031210">
    <property type="term" value="F:phosphatidylcholine binding"/>
    <property type="evidence" value="ECO:0007669"/>
    <property type="project" value="TreeGrafter"/>
</dbReference>
<dbReference type="CDD" id="cd08391">
    <property type="entry name" value="C2A_C2C_Synaptotagmin_like"/>
    <property type="match status" value="1"/>
</dbReference>
<dbReference type="OrthoDB" id="1029639at2759"/>
<keyword evidence="14" id="KW-0472">Membrane</keyword>
<evidence type="ECO:0000256" key="6">
    <source>
        <dbReference type="ARBA" id="ARBA00022692"/>
    </source>
</evidence>
<dbReference type="GO" id="GO:0005544">
    <property type="term" value="F:calcium-dependent phospholipid binding"/>
    <property type="evidence" value="ECO:0007669"/>
    <property type="project" value="TreeGrafter"/>
</dbReference>
<evidence type="ECO:0000256" key="14">
    <source>
        <dbReference type="ARBA" id="ARBA00023136"/>
    </source>
</evidence>
<evidence type="ECO:0000313" key="16">
    <source>
        <dbReference type="EMBL" id="KAG6923418.1"/>
    </source>
</evidence>
<dbReference type="GO" id="GO:0005789">
    <property type="term" value="C:endoplasmic reticulum membrane"/>
    <property type="evidence" value="ECO:0007669"/>
    <property type="project" value="UniProtKB-SubCell"/>
</dbReference>
<keyword evidence="11" id="KW-1133">Transmembrane helix</keyword>
<feature type="non-terminal residue" evidence="16">
    <location>
        <position position="1"/>
    </location>
</feature>
<organism evidence="16 17">
    <name type="scientific">Chelydra serpentina</name>
    <name type="common">Snapping turtle</name>
    <name type="synonym">Testudo serpentina</name>
    <dbReference type="NCBI Taxonomy" id="8475"/>
    <lineage>
        <taxon>Eukaryota</taxon>
        <taxon>Metazoa</taxon>
        <taxon>Chordata</taxon>
        <taxon>Craniata</taxon>
        <taxon>Vertebrata</taxon>
        <taxon>Euteleostomi</taxon>
        <taxon>Archelosauria</taxon>
        <taxon>Testudinata</taxon>
        <taxon>Testudines</taxon>
        <taxon>Cryptodira</taxon>
        <taxon>Durocryptodira</taxon>
        <taxon>Americhelydia</taxon>
        <taxon>Chelydroidea</taxon>
        <taxon>Chelydridae</taxon>
        <taxon>Chelydra</taxon>
    </lineage>
</organism>
<name>A0A8T1S3K6_CHESE</name>
<dbReference type="PROSITE" id="PS50004">
    <property type="entry name" value="C2"/>
    <property type="match status" value="1"/>
</dbReference>
<proteinExistence type="inferred from homology"/>
<dbReference type="GO" id="GO:0005509">
    <property type="term" value="F:calcium ion binding"/>
    <property type="evidence" value="ECO:0007669"/>
    <property type="project" value="TreeGrafter"/>
</dbReference>
<dbReference type="GO" id="GO:0035091">
    <property type="term" value="F:phosphatidylinositol binding"/>
    <property type="evidence" value="ECO:0007669"/>
    <property type="project" value="TreeGrafter"/>
</dbReference>
<dbReference type="GO" id="GO:0005886">
    <property type="term" value="C:plasma membrane"/>
    <property type="evidence" value="ECO:0007669"/>
    <property type="project" value="UniProtKB-SubCell"/>
</dbReference>
<dbReference type="GO" id="GO:0006869">
    <property type="term" value="P:lipid transport"/>
    <property type="evidence" value="ECO:0007669"/>
    <property type="project" value="UniProtKB-KW"/>
</dbReference>
<dbReference type="PANTHER" id="PTHR45761">
    <property type="entry name" value="EXTENDED SYNAPTOTAGMIN-LIKE PROTEIN 2, ISOFORM C"/>
    <property type="match status" value="1"/>
</dbReference>
<evidence type="ECO:0000256" key="3">
    <source>
        <dbReference type="ARBA" id="ARBA00005867"/>
    </source>
</evidence>
<dbReference type="AlphaFoldDB" id="A0A8T1S3K6"/>
<dbReference type="PRINTS" id="PR00360">
    <property type="entry name" value="C2DOMAIN"/>
</dbReference>
<dbReference type="Pfam" id="PF00168">
    <property type="entry name" value="C2"/>
    <property type="match status" value="1"/>
</dbReference>
<keyword evidence="10" id="KW-0106">Calcium</keyword>
<dbReference type="SMART" id="SM00239">
    <property type="entry name" value="C2"/>
    <property type="match status" value="1"/>
</dbReference>
<comment type="similarity">
    <text evidence="3">Belongs to the extended synaptotagmin family.</text>
</comment>
<evidence type="ECO:0000256" key="13">
    <source>
        <dbReference type="ARBA" id="ARBA00023121"/>
    </source>
</evidence>
<dbReference type="FunFam" id="2.60.40.150:FF:000025">
    <property type="entry name" value="Extended synaptotagmin 2"/>
    <property type="match status" value="1"/>
</dbReference>
<evidence type="ECO:0000313" key="17">
    <source>
        <dbReference type="Proteomes" id="UP000765507"/>
    </source>
</evidence>
<evidence type="ECO:0000256" key="10">
    <source>
        <dbReference type="ARBA" id="ARBA00022837"/>
    </source>
</evidence>
<dbReference type="InterPro" id="IPR037733">
    <property type="entry name" value="Ext_Synaptotagmin_C2A"/>
</dbReference>
<reference evidence="16 17" key="1">
    <citation type="journal article" date="2020" name="G3 (Bethesda)">
        <title>Draft Genome of the Common Snapping Turtle, Chelydra serpentina, a Model for Phenotypic Plasticity in Reptiles.</title>
        <authorList>
            <person name="Das D."/>
            <person name="Singh S.K."/>
            <person name="Bierstedt J."/>
            <person name="Erickson A."/>
            <person name="Galli G.L.J."/>
            <person name="Crossley D.A. 2nd"/>
            <person name="Rhen T."/>
        </authorList>
    </citation>
    <scope>NUCLEOTIDE SEQUENCE [LARGE SCALE GENOMIC DNA]</scope>
    <source>
        <strain evidence="16">KW</strain>
    </source>
</reference>
<dbReference type="GO" id="GO:0008429">
    <property type="term" value="F:phosphatidylethanolamine binding"/>
    <property type="evidence" value="ECO:0007669"/>
    <property type="project" value="TreeGrafter"/>
</dbReference>
<evidence type="ECO:0000256" key="12">
    <source>
        <dbReference type="ARBA" id="ARBA00023055"/>
    </source>
</evidence>
<protein>
    <submittedName>
        <fullName evidence="16">Extended synaptotagmin 1</fullName>
    </submittedName>
</protein>
<keyword evidence="17" id="KW-1185">Reference proteome</keyword>
<keyword evidence="6" id="KW-0812">Transmembrane</keyword>
<keyword evidence="7" id="KW-0479">Metal-binding</keyword>
<evidence type="ECO:0000256" key="1">
    <source>
        <dbReference type="ARBA" id="ARBA00004202"/>
    </source>
</evidence>
<accession>A0A8T1S3K6</accession>
<keyword evidence="12" id="KW-0445">Lipid transport</keyword>
<dbReference type="SUPFAM" id="SSF49562">
    <property type="entry name" value="C2 domain (Calcium/lipid-binding domain, CaLB)"/>
    <property type="match status" value="1"/>
</dbReference>
<evidence type="ECO:0000256" key="2">
    <source>
        <dbReference type="ARBA" id="ARBA00004477"/>
    </source>
</evidence>
<dbReference type="InterPro" id="IPR051634">
    <property type="entry name" value="Extended_Synaptotagmin"/>
</dbReference>
<keyword evidence="9" id="KW-0256">Endoplasmic reticulum</keyword>
<dbReference type="Gene3D" id="2.60.40.150">
    <property type="entry name" value="C2 domain"/>
    <property type="match status" value="1"/>
</dbReference>
<evidence type="ECO:0000256" key="8">
    <source>
        <dbReference type="ARBA" id="ARBA00022737"/>
    </source>
</evidence>
<keyword evidence="8" id="KW-0677">Repeat</keyword>
<sequence>MSDSMIMDSIAAFLVLPNRLLVPLVPDLHDAAQLRSPLPRGIVRVHLREAKDLQSKDKYVKGLIEGKSDPYALVRVGTQLCTSQVVDESLNPAWNETYEFVVHEVPGQELEVELFDKDPDQDDFLGRMKLDFGEVLQARVLEEWFPLQDGGRGQLHLRLEWLKLMSDPSKLEQ</sequence>
<dbReference type="InterPro" id="IPR035892">
    <property type="entry name" value="C2_domain_sf"/>
</dbReference>
<gene>
    <name evidence="16" type="primary">ESYT1</name>
    <name evidence="16" type="ORF">G0U57_020575</name>
</gene>
<evidence type="ECO:0000256" key="5">
    <source>
        <dbReference type="ARBA" id="ARBA00022475"/>
    </source>
</evidence>
<evidence type="ECO:0000256" key="11">
    <source>
        <dbReference type="ARBA" id="ARBA00022989"/>
    </source>
</evidence>
<evidence type="ECO:0000259" key="15">
    <source>
        <dbReference type="PROSITE" id="PS50004"/>
    </source>
</evidence>
<keyword evidence="4" id="KW-0813">Transport</keyword>
<comment type="subcellular location">
    <subcellularLocation>
        <location evidence="1">Cell membrane</location>
        <topology evidence="1">Peripheral membrane protein</topology>
    </subcellularLocation>
    <subcellularLocation>
        <location evidence="2">Endoplasmic reticulum membrane</location>
        <topology evidence="2">Multi-pass membrane protein</topology>
    </subcellularLocation>
</comment>
<keyword evidence="13" id="KW-0446">Lipid-binding</keyword>
<comment type="caution">
    <text evidence="16">The sequence shown here is derived from an EMBL/GenBank/DDBJ whole genome shotgun (WGS) entry which is preliminary data.</text>
</comment>
<dbReference type="GO" id="GO:0061817">
    <property type="term" value="P:endoplasmic reticulum-plasma membrane tethering"/>
    <property type="evidence" value="ECO:0007669"/>
    <property type="project" value="InterPro"/>
</dbReference>
<feature type="domain" description="C2" evidence="15">
    <location>
        <begin position="24"/>
        <end position="145"/>
    </location>
</feature>
<evidence type="ECO:0000256" key="9">
    <source>
        <dbReference type="ARBA" id="ARBA00022824"/>
    </source>
</evidence>
<evidence type="ECO:0000256" key="7">
    <source>
        <dbReference type="ARBA" id="ARBA00022723"/>
    </source>
</evidence>
<dbReference type="Proteomes" id="UP000765507">
    <property type="component" value="Unassembled WGS sequence"/>
</dbReference>
<dbReference type="PANTHER" id="PTHR45761:SF3">
    <property type="entry name" value="EXTENDED SYNAPTOTAGMIN-1"/>
    <property type="match status" value="1"/>
</dbReference>
<keyword evidence="5" id="KW-1003">Cell membrane</keyword>
<evidence type="ECO:0000256" key="4">
    <source>
        <dbReference type="ARBA" id="ARBA00022448"/>
    </source>
</evidence>
<dbReference type="InterPro" id="IPR000008">
    <property type="entry name" value="C2_dom"/>
</dbReference>